<dbReference type="CDD" id="cd09071">
    <property type="entry name" value="FAR_C"/>
    <property type="match status" value="1"/>
</dbReference>
<evidence type="ECO:0000256" key="1">
    <source>
        <dbReference type="ARBA" id="ARBA00005928"/>
    </source>
</evidence>
<sequence>MLMTQSSLFSPPINFSLKKHYNETKNIALFSGNNLRENKLSLSSRKKIGKTGVLYNGYSYFTSPCHPLQLDLPNHFNGDDDDDDDVSTDGIGIVDFFQGKNILITGATGLLGKVIVEKILRSTPVGKIYLLIKAKDKDAAFHRLTNEIIDSDLFKCLKDEHGESYEAFVREKLIPVVGDICEPNMGLDSDSADALRKDVHVVIQSAASTTLNERYDVLIEANVTAPQRVMRFAKTCKNLKLFAQISTAYVNGRREGVMLEDPLIMGDNRRKEDCDANIPRLDIADEINLALKSCSAAASDYDVTKDLKKLGLERAELFGWYNTYHLTKAMGEMVLNEIRGDVPVLIIRPTVIESSFKEPVPGWIQGNRMFDPVIISYGKGQLPAFFGNPEVTMDIIPVDMVANTTIAAIAKEANKNKPQLNVYHVASSNRNPLKYTDFFEYLYEYFNSSPLVESQNISRIEYFSDFNDFSEYTRGEISQQLETNNVVGDEHGNVIRKAQNKCRARVAYAQQLCKMYEFIGFFNARFDTRNTEKLVKEMSKEERINFEVDVMNIDWRKYFQEIHIPGVKKHIINGTRASI</sequence>
<evidence type="ECO:0000256" key="2">
    <source>
        <dbReference type="ARBA" id="ARBA00022516"/>
    </source>
</evidence>
<dbReference type="STRING" id="4155.A0A022R8E3"/>
<dbReference type="Gene3D" id="3.40.50.720">
    <property type="entry name" value="NAD(P)-binding Rossmann-like Domain"/>
    <property type="match status" value="1"/>
</dbReference>
<evidence type="ECO:0000313" key="7">
    <source>
        <dbReference type="EMBL" id="EYU36637.1"/>
    </source>
</evidence>
<dbReference type="PANTHER" id="PTHR11011:SF45">
    <property type="entry name" value="FATTY ACYL-COA REDUCTASE CG8306-RELATED"/>
    <property type="match status" value="1"/>
</dbReference>
<comment type="catalytic activity">
    <reaction evidence="4">
        <text>a long-chain fatty acyl-CoA + 2 NADPH + 2 H(+) = a long-chain primary fatty alcohol + 2 NADP(+) + CoA</text>
        <dbReference type="Rhea" id="RHEA:52716"/>
        <dbReference type="ChEBI" id="CHEBI:15378"/>
        <dbReference type="ChEBI" id="CHEBI:57287"/>
        <dbReference type="ChEBI" id="CHEBI:57783"/>
        <dbReference type="ChEBI" id="CHEBI:58349"/>
        <dbReference type="ChEBI" id="CHEBI:77396"/>
        <dbReference type="ChEBI" id="CHEBI:83139"/>
        <dbReference type="EC" id="1.2.1.84"/>
    </reaction>
</comment>
<dbReference type="GO" id="GO:0035336">
    <property type="term" value="P:long-chain fatty-acyl-CoA metabolic process"/>
    <property type="evidence" value="ECO:0000318"/>
    <property type="project" value="GO_Central"/>
</dbReference>
<dbReference type="OMA" id="EWTPYLE"/>
<organism evidence="7 8">
    <name type="scientific">Erythranthe guttata</name>
    <name type="common">Yellow monkey flower</name>
    <name type="synonym">Mimulus guttatus</name>
    <dbReference type="NCBI Taxonomy" id="4155"/>
    <lineage>
        <taxon>Eukaryota</taxon>
        <taxon>Viridiplantae</taxon>
        <taxon>Streptophyta</taxon>
        <taxon>Embryophyta</taxon>
        <taxon>Tracheophyta</taxon>
        <taxon>Spermatophyta</taxon>
        <taxon>Magnoliopsida</taxon>
        <taxon>eudicotyledons</taxon>
        <taxon>Gunneridae</taxon>
        <taxon>Pentapetalae</taxon>
        <taxon>asterids</taxon>
        <taxon>lamiids</taxon>
        <taxon>Lamiales</taxon>
        <taxon>Phrymaceae</taxon>
        <taxon>Erythranthe</taxon>
    </lineage>
</organism>
<keyword evidence="3 4" id="KW-0443">Lipid metabolism</keyword>
<dbReference type="AlphaFoldDB" id="A0A022R8E3"/>
<evidence type="ECO:0000259" key="6">
    <source>
        <dbReference type="Pfam" id="PF07993"/>
    </source>
</evidence>
<dbReference type="InterPro" id="IPR036291">
    <property type="entry name" value="NAD(P)-bd_dom_sf"/>
</dbReference>
<dbReference type="InterPro" id="IPR026055">
    <property type="entry name" value="FAR"/>
</dbReference>
<comment type="similarity">
    <text evidence="1 4">Belongs to the fatty acyl-CoA reductase family.</text>
</comment>
<dbReference type="EC" id="1.2.1.84" evidence="4"/>
<dbReference type="GO" id="GO:0102965">
    <property type="term" value="F:alcohol-forming long-chain fatty acyl-CoA reductase activity"/>
    <property type="evidence" value="ECO:0007669"/>
    <property type="project" value="UniProtKB-EC"/>
</dbReference>
<dbReference type="EMBL" id="KI630592">
    <property type="protein sequence ID" value="EYU36637.1"/>
    <property type="molecule type" value="Genomic_DNA"/>
</dbReference>
<dbReference type="CDD" id="cd05236">
    <property type="entry name" value="FAR-N_SDR_e"/>
    <property type="match status" value="1"/>
</dbReference>
<comment type="function">
    <text evidence="4">Catalyzes the reduction of fatty acyl-CoA to fatty alcohols.</text>
</comment>
<dbReference type="GO" id="GO:0080019">
    <property type="term" value="F:alcohol-forming very long-chain fatty acyl-CoA reductase activity"/>
    <property type="evidence" value="ECO:0000318"/>
    <property type="project" value="GO_Central"/>
</dbReference>
<evidence type="ECO:0000259" key="5">
    <source>
        <dbReference type="Pfam" id="PF03015"/>
    </source>
</evidence>
<dbReference type="GO" id="GO:0010345">
    <property type="term" value="P:suberin biosynthetic process"/>
    <property type="evidence" value="ECO:0000318"/>
    <property type="project" value="GO_Central"/>
</dbReference>
<dbReference type="Pfam" id="PF03015">
    <property type="entry name" value="Sterile"/>
    <property type="match status" value="1"/>
</dbReference>
<proteinExistence type="inferred from homology"/>
<dbReference type="InterPro" id="IPR013120">
    <property type="entry name" value="FAR_NAD-bd"/>
</dbReference>
<dbReference type="Proteomes" id="UP000030748">
    <property type="component" value="Unassembled WGS sequence"/>
</dbReference>
<dbReference type="KEGG" id="egt:105959468"/>
<dbReference type="eggNOG" id="KOG1221">
    <property type="taxonomic scope" value="Eukaryota"/>
</dbReference>
<reference evidence="7 8" key="1">
    <citation type="journal article" date="2013" name="Proc. Natl. Acad. Sci. U.S.A.">
        <title>Fine-scale variation in meiotic recombination in Mimulus inferred from population shotgun sequencing.</title>
        <authorList>
            <person name="Hellsten U."/>
            <person name="Wright K.M."/>
            <person name="Jenkins J."/>
            <person name="Shu S."/>
            <person name="Yuan Y."/>
            <person name="Wessler S.R."/>
            <person name="Schmutz J."/>
            <person name="Willis J.H."/>
            <person name="Rokhsar D.S."/>
        </authorList>
    </citation>
    <scope>NUCLEOTIDE SEQUENCE [LARGE SCALE GENOMIC DNA]</scope>
    <source>
        <strain evidence="8">cv. DUN x IM62</strain>
    </source>
</reference>
<accession>A0A022R8E3</accession>
<evidence type="ECO:0000256" key="4">
    <source>
        <dbReference type="RuleBase" id="RU363097"/>
    </source>
</evidence>
<keyword evidence="4" id="KW-0560">Oxidoreductase</keyword>
<evidence type="ECO:0000256" key="3">
    <source>
        <dbReference type="ARBA" id="ARBA00023098"/>
    </source>
</evidence>
<feature type="domain" description="Fatty acyl-CoA reductase C-terminal" evidence="5">
    <location>
        <begin position="506"/>
        <end position="573"/>
    </location>
</feature>
<keyword evidence="2 4" id="KW-0444">Lipid biosynthesis</keyword>
<dbReference type="PANTHER" id="PTHR11011">
    <property type="entry name" value="MALE STERILITY PROTEIN 2-RELATED"/>
    <property type="match status" value="1"/>
</dbReference>
<dbReference type="PhylomeDB" id="A0A022R8E3"/>
<evidence type="ECO:0000313" key="8">
    <source>
        <dbReference type="Proteomes" id="UP000030748"/>
    </source>
</evidence>
<keyword evidence="8" id="KW-1185">Reference proteome</keyword>
<protein>
    <recommendedName>
        <fullName evidence="4">Fatty acyl-CoA reductase</fullName>
        <ecNumber evidence="4">1.2.1.84</ecNumber>
    </recommendedName>
</protein>
<dbReference type="InterPro" id="IPR033640">
    <property type="entry name" value="FAR_C"/>
</dbReference>
<dbReference type="SUPFAM" id="SSF51735">
    <property type="entry name" value="NAD(P)-binding Rossmann-fold domains"/>
    <property type="match status" value="1"/>
</dbReference>
<keyword evidence="4" id="KW-0521">NADP</keyword>
<dbReference type="OrthoDB" id="429813at2759"/>
<dbReference type="Pfam" id="PF07993">
    <property type="entry name" value="NAD_binding_4"/>
    <property type="match status" value="1"/>
</dbReference>
<name>A0A022R8E3_ERYGU</name>
<feature type="domain" description="Thioester reductase (TE)" evidence="6">
    <location>
        <begin position="104"/>
        <end position="404"/>
    </location>
</feature>
<gene>
    <name evidence="7" type="ORF">MIMGU_mgv1a003539mg</name>
</gene>